<organism evidence="4 5">
    <name type="scientific">Bacillus zhangzhouensis</name>
    <dbReference type="NCBI Taxonomy" id="1178540"/>
    <lineage>
        <taxon>Bacteria</taxon>
        <taxon>Bacillati</taxon>
        <taxon>Bacillota</taxon>
        <taxon>Bacilli</taxon>
        <taxon>Bacillales</taxon>
        <taxon>Bacillaceae</taxon>
        <taxon>Bacillus</taxon>
    </lineage>
</organism>
<feature type="chain" id="PRO_5039450347" evidence="2">
    <location>
        <begin position="20"/>
        <end position="220"/>
    </location>
</feature>
<dbReference type="eggNOG" id="COG3773">
    <property type="taxonomic scope" value="Bacteria"/>
</dbReference>
<dbReference type="Pfam" id="PF07486">
    <property type="entry name" value="Hydrolase_2"/>
    <property type="match status" value="1"/>
</dbReference>
<evidence type="ECO:0000259" key="3">
    <source>
        <dbReference type="Pfam" id="PF07486"/>
    </source>
</evidence>
<gene>
    <name evidence="4" type="ORF">BA70_12555</name>
</gene>
<feature type="region of interest" description="Disordered" evidence="1">
    <location>
        <begin position="58"/>
        <end position="104"/>
    </location>
</feature>
<feature type="domain" description="Cell wall hydrolase SleB" evidence="3">
    <location>
        <begin position="121"/>
        <end position="219"/>
    </location>
</feature>
<evidence type="ECO:0000313" key="4">
    <source>
        <dbReference type="EMBL" id="KEP25016.1"/>
    </source>
</evidence>
<dbReference type="Proteomes" id="UP000028091">
    <property type="component" value="Unassembled WGS sequence"/>
</dbReference>
<dbReference type="GO" id="GO:0016787">
    <property type="term" value="F:hydrolase activity"/>
    <property type="evidence" value="ECO:0007669"/>
    <property type="project" value="InterPro"/>
</dbReference>
<feature type="signal peptide" evidence="2">
    <location>
        <begin position="1"/>
        <end position="19"/>
    </location>
</feature>
<dbReference type="EMBL" id="JOTP01000035">
    <property type="protein sequence ID" value="KEP25016.1"/>
    <property type="molecule type" value="Genomic_DNA"/>
</dbReference>
<sequence length="220" mass="24985">MIKIHTALFVILMLVAAMKMDNIQEQQGTLSHELSQAPVKHQFSYIDQDDHDQVIPAFSEEKRQPKVKMLSTSTEKQSSKPKQKKQVKSETTKEASSKKQTRYSNEEMDLLSRLVHAEAKGESYAGKKAVASVVLNRVEHGSFPDSVRAVIYQRNAFQPVSNGSINDKADQDSVKAVKQVVKEHDRTTKAIYFYNPKTATDNWIRSRKIVERIGRHVFAV</sequence>
<reference evidence="4 5" key="1">
    <citation type="submission" date="2012-09" db="EMBL/GenBank/DDBJ databases">
        <title>Genome Sequence of Bacillus sp. DW5-4.</title>
        <authorList>
            <person name="Lai Q."/>
            <person name="Liu Y."/>
            <person name="Shao Z."/>
        </authorList>
    </citation>
    <scope>NUCLEOTIDE SEQUENCE [LARGE SCALE GENOMIC DNA]</scope>
    <source>
        <strain evidence="4 5">DW5-4</strain>
    </source>
</reference>
<feature type="compositionally biased region" description="Basic and acidic residues" evidence="1">
    <location>
        <begin position="87"/>
        <end position="97"/>
    </location>
</feature>
<evidence type="ECO:0000256" key="1">
    <source>
        <dbReference type="SAM" id="MobiDB-lite"/>
    </source>
</evidence>
<dbReference type="Gene3D" id="1.10.10.2520">
    <property type="entry name" value="Cell wall hydrolase SleB, domain 1"/>
    <property type="match status" value="1"/>
</dbReference>
<evidence type="ECO:0000256" key="2">
    <source>
        <dbReference type="SAM" id="SignalP"/>
    </source>
</evidence>
<dbReference type="RefSeq" id="WP_034324927.1">
    <property type="nucleotide sequence ID" value="NZ_JOTP01000035.1"/>
</dbReference>
<comment type="caution">
    <text evidence="4">The sequence shown here is derived from an EMBL/GenBank/DDBJ whole genome shotgun (WGS) entry which is preliminary data.</text>
</comment>
<accession>A0A081L6Z0</accession>
<name>A0A081L6Z0_9BACI</name>
<dbReference type="AlphaFoldDB" id="A0A081L6Z0"/>
<dbReference type="InterPro" id="IPR011105">
    <property type="entry name" value="Cell_wall_hydrolase_SleB"/>
</dbReference>
<evidence type="ECO:0000313" key="5">
    <source>
        <dbReference type="Proteomes" id="UP000028091"/>
    </source>
</evidence>
<dbReference type="InterPro" id="IPR042047">
    <property type="entry name" value="SleB_dom1"/>
</dbReference>
<proteinExistence type="predicted"/>
<keyword evidence="2" id="KW-0732">Signal</keyword>
<keyword evidence="5" id="KW-1185">Reference proteome</keyword>
<dbReference type="OrthoDB" id="9785345at2"/>
<dbReference type="Gene3D" id="6.20.240.60">
    <property type="match status" value="1"/>
</dbReference>
<protein>
    <submittedName>
        <fullName evidence="4">Peptigoglycan-binding protein LysM</fullName>
    </submittedName>
</protein>